<reference evidence="1" key="1">
    <citation type="submission" date="2020-07" db="EMBL/GenBank/DDBJ databases">
        <title>Multicomponent nature underlies the extraordinary mechanical properties of spider dragline silk.</title>
        <authorList>
            <person name="Kono N."/>
            <person name="Nakamura H."/>
            <person name="Mori M."/>
            <person name="Yoshida Y."/>
            <person name="Ohtoshi R."/>
            <person name="Malay A.D."/>
            <person name="Moran D.A.P."/>
            <person name="Tomita M."/>
            <person name="Numata K."/>
            <person name="Arakawa K."/>
        </authorList>
    </citation>
    <scope>NUCLEOTIDE SEQUENCE</scope>
</reference>
<name>A0A8X6LUI8_TRICU</name>
<comment type="caution">
    <text evidence="1">The sequence shown here is derived from an EMBL/GenBank/DDBJ whole genome shotgun (WGS) entry which is preliminary data.</text>
</comment>
<dbReference type="EMBL" id="BMAO01018296">
    <property type="protein sequence ID" value="GFR22510.1"/>
    <property type="molecule type" value="Genomic_DNA"/>
</dbReference>
<evidence type="ECO:0000313" key="2">
    <source>
        <dbReference type="Proteomes" id="UP000887116"/>
    </source>
</evidence>
<keyword evidence="2" id="KW-1185">Reference proteome</keyword>
<gene>
    <name evidence="1" type="ORF">TNCT_253161</name>
</gene>
<dbReference type="AlphaFoldDB" id="A0A8X6LUI8"/>
<proteinExistence type="predicted"/>
<organism evidence="1 2">
    <name type="scientific">Trichonephila clavata</name>
    <name type="common">Joro spider</name>
    <name type="synonym">Nephila clavata</name>
    <dbReference type="NCBI Taxonomy" id="2740835"/>
    <lineage>
        <taxon>Eukaryota</taxon>
        <taxon>Metazoa</taxon>
        <taxon>Ecdysozoa</taxon>
        <taxon>Arthropoda</taxon>
        <taxon>Chelicerata</taxon>
        <taxon>Arachnida</taxon>
        <taxon>Araneae</taxon>
        <taxon>Araneomorphae</taxon>
        <taxon>Entelegynae</taxon>
        <taxon>Araneoidea</taxon>
        <taxon>Nephilidae</taxon>
        <taxon>Trichonephila</taxon>
    </lineage>
</organism>
<sequence>MQRLLHETMRSSRVRDSMRGDGDLIYMLREISKERRQREILRWRDPMRDEERHLMRDAARDLKGEK</sequence>
<dbReference type="Proteomes" id="UP000887116">
    <property type="component" value="Unassembled WGS sequence"/>
</dbReference>
<protein>
    <submittedName>
        <fullName evidence="1">Uncharacterized protein</fullName>
    </submittedName>
</protein>
<evidence type="ECO:0000313" key="1">
    <source>
        <dbReference type="EMBL" id="GFR22510.1"/>
    </source>
</evidence>
<accession>A0A8X6LUI8</accession>